<dbReference type="Pfam" id="PF12796">
    <property type="entry name" value="Ank_2"/>
    <property type="match status" value="5"/>
</dbReference>
<dbReference type="Pfam" id="PF00023">
    <property type="entry name" value="Ank"/>
    <property type="match status" value="1"/>
</dbReference>
<evidence type="ECO:0000256" key="4">
    <source>
        <dbReference type="ARBA" id="ARBA00022833"/>
    </source>
</evidence>
<organism evidence="11 12">
    <name type="scientific">Patiria miniata</name>
    <name type="common">Bat star</name>
    <name type="synonym">Asterina miniata</name>
    <dbReference type="NCBI Taxonomy" id="46514"/>
    <lineage>
        <taxon>Eukaryota</taxon>
        <taxon>Metazoa</taxon>
        <taxon>Echinodermata</taxon>
        <taxon>Eleutherozoa</taxon>
        <taxon>Asterozoa</taxon>
        <taxon>Asteroidea</taxon>
        <taxon>Valvatacea</taxon>
        <taxon>Valvatida</taxon>
        <taxon>Asterinidae</taxon>
        <taxon>Patiria</taxon>
    </lineage>
</organism>
<dbReference type="InterPro" id="IPR000210">
    <property type="entry name" value="BTB/POZ_dom"/>
</dbReference>
<feature type="repeat" description="ANK" evidence="6">
    <location>
        <begin position="537"/>
        <end position="569"/>
    </location>
</feature>
<dbReference type="CTD" id="51479"/>
<dbReference type="CDD" id="cd18501">
    <property type="entry name" value="BACK_ANKFY1_Rank5"/>
    <property type="match status" value="1"/>
</dbReference>
<proteinExistence type="predicted"/>
<protein>
    <recommendedName>
        <fullName evidence="13">Ankyrin repeat and FYVE domain-containing protein 1</fullName>
    </recommendedName>
</protein>
<dbReference type="InterPro" id="IPR011333">
    <property type="entry name" value="SKP1/BTB/POZ_sf"/>
</dbReference>
<dbReference type="SMART" id="SM00248">
    <property type="entry name" value="ANK"/>
    <property type="match status" value="20"/>
</dbReference>
<feature type="domain" description="BTB" evidence="9">
    <location>
        <begin position="73"/>
        <end position="135"/>
    </location>
</feature>
<feature type="repeat" description="ANK" evidence="6">
    <location>
        <begin position="649"/>
        <end position="681"/>
    </location>
</feature>
<feature type="repeat" description="ANK" evidence="6">
    <location>
        <begin position="933"/>
        <end position="965"/>
    </location>
</feature>
<feature type="repeat" description="ANK" evidence="6">
    <location>
        <begin position="797"/>
        <end position="820"/>
    </location>
</feature>
<dbReference type="GO" id="GO:0008270">
    <property type="term" value="F:zinc ion binding"/>
    <property type="evidence" value="ECO:0007669"/>
    <property type="project" value="UniProtKB-KW"/>
</dbReference>
<feature type="coiled-coil region" evidence="8">
    <location>
        <begin position="6"/>
        <end position="40"/>
    </location>
</feature>
<evidence type="ECO:0000259" key="10">
    <source>
        <dbReference type="PROSITE" id="PS50178"/>
    </source>
</evidence>
<feature type="domain" description="FYVE-type" evidence="10">
    <location>
        <begin position="1099"/>
        <end position="1159"/>
    </location>
</feature>
<dbReference type="PROSITE" id="PS50297">
    <property type="entry name" value="ANK_REP_REGION"/>
    <property type="match status" value="7"/>
</dbReference>
<dbReference type="SUPFAM" id="SSF54695">
    <property type="entry name" value="POZ domain"/>
    <property type="match status" value="1"/>
</dbReference>
<keyword evidence="1" id="KW-0479">Metal-binding</keyword>
<feature type="repeat" description="ANK" evidence="6">
    <location>
        <begin position="764"/>
        <end position="796"/>
    </location>
</feature>
<dbReference type="CDD" id="cd15728">
    <property type="entry name" value="FYVE_ANFY1"/>
    <property type="match status" value="1"/>
</dbReference>
<dbReference type="Gene3D" id="3.30.40.10">
    <property type="entry name" value="Zinc/RING finger domain, C3HC4 (zinc finger)"/>
    <property type="match status" value="1"/>
</dbReference>
<name>A0A914BFQ6_PATMI</name>
<evidence type="ECO:0000256" key="8">
    <source>
        <dbReference type="SAM" id="Coils"/>
    </source>
</evidence>
<dbReference type="PANTHER" id="PTHR24123">
    <property type="entry name" value="ANKYRIN REPEAT-CONTAINING"/>
    <property type="match status" value="1"/>
</dbReference>
<dbReference type="OMA" id="WGLEQVV"/>
<feature type="repeat" description="ANK" evidence="6">
    <location>
        <begin position="900"/>
        <end position="932"/>
    </location>
</feature>
<dbReference type="SMART" id="SM00064">
    <property type="entry name" value="FYVE"/>
    <property type="match status" value="1"/>
</dbReference>
<dbReference type="Pfam" id="PF00651">
    <property type="entry name" value="BTB"/>
    <property type="match status" value="1"/>
</dbReference>
<dbReference type="InterPro" id="IPR013083">
    <property type="entry name" value="Znf_RING/FYVE/PHD"/>
</dbReference>
<keyword evidence="2" id="KW-0677">Repeat</keyword>
<evidence type="ECO:0008006" key="13">
    <source>
        <dbReference type="Google" id="ProtNLM"/>
    </source>
</evidence>
<reference evidence="11" key="1">
    <citation type="submission" date="2022-11" db="UniProtKB">
        <authorList>
            <consortium name="EnsemblMetazoa"/>
        </authorList>
    </citation>
    <scope>IDENTIFICATION</scope>
</reference>
<evidence type="ECO:0000256" key="3">
    <source>
        <dbReference type="ARBA" id="ARBA00022771"/>
    </source>
</evidence>
<dbReference type="PROSITE" id="PS50097">
    <property type="entry name" value="BTB"/>
    <property type="match status" value="1"/>
</dbReference>
<dbReference type="Gene3D" id="3.30.710.10">
    <property type="entry name" value="Potassium Channel Kv1.1, Chain A"/>
    <property type="match status" value="1"/>
</dbReference>
<dbReference type="PROSITE" id="PS50088">
    <property type="entry name" value="ANK_REPEAT"/>
    <property type="match status" value="11"/>
</dbReference>
<dbReference type="PANTHER" id="PTHR24123:SF130">
    <property type="entry name" value="ANKYRIN REPEAT AND FYVE DOMAIN CONTAINING 1"/>
    <property type="match status" value="1"/>
</dbReference>
<dbReference type="InterPro" id="IPR011011">
    <property type="entry name" value="Znf_FYVE_PHD"/>
</dbReference>
<feature type="repeat" description="ANK" evidence="6">
    <location>
        <begin position="616"/>
        <end position="648"/>
    </location>
</feature>
<keyword evidence="3 7" id="KW-0863">Zinc-finger</keyword>
<dbReference type="RefSeq" id="XP_038074756.1">
    <property type="nucleotide sequence ID" value="XM_038218828.1"/>
</dbReference>
<keyword evidence="5 6" id="KW-0040">ANK repeat</keyword>
<dbReference type="AlphaFoldDB" id="A0A914BFQ6"/>
<dbReference type="InterPro" id="IPR049764">
    <property type="entry name" value="ANFY1_FYVE"/>
</dbReference>
<evidence type="ECO:0000313" key="12">
    <source>
        <dbReference type="Proteomes" id="UP000887568"/>
    </source>
</evidence>
<feature type="repeat" description="ANK" evidence="6">
    <location>
        <begin position="327"/>
        <end position="370"/>
    </location>
</feature>
<keyword evidence="4" id="KW-0862">Zinc</keyword>
<dbReference type="Gene3D" id="1.25.40.20">
    <property type="entry name" value="Ankyrin repeat-containing domain"/>
    <property type="match status" value="6"/>
</dbReference>
<dbReference type="OrthoDB" id="2306477at2759"/>
<evidence type="ECO:0000256" key="7">
    <source>
        <dbReference type="PROSITE-ProRule" id="PRU00091"/>
    </source>
</evidence>
<dbReference type="InterPro" id="IPR017455">
    <property type="entry name" value="Znf_FYVE-rel"/>
</dbReference>
<evidence type="ECO:0000256" key="2">
    <source>
        <dbReference type="ARBA" id="ARBA00022737"/>
    </source>
</evidence>
<evidence type="ECO:0000256" key="5">
    <source>
        <dbReference type="ARBA" id="ARBA00023043"/>
    </source>
</evidence>
<dbReference type="GeneID" id="119742675"/>
<evidence type="ECO:0000256" key="6">
    <source>
        <dbReference type="PROSITE-ProRule" id="PRU00023"/>
    </source>
</evidence>
<dbReference type="InterPro" id="IPR000306">
    <property type="entry name" value="Znf_FYVE"/>
</dbReference>
<dbReference type="InterPro" id="IPR049765">
    <property type="entry name" value="ANFY1_BTB_POZ"/>
</dbReference>
<dbReference type="Proteomes" id="UP000887568">
    <property type="component" value="Unplaced"/>
</dbReference>
<feature type="repeat" description="ANK" evidence="6">
    <location>
        <begin position="1038"/>
        <end position="1070"/>
    </location>
</feature>
<dbReference type="SUPFAM" id="SSF57903">
    <property type="entry name" value="FYVE/PHD zinc finger"/>
    <property type="match status" value="1"/>
</dbReference>
<evidence type="ECO:0000256" key="1">
    <source>
        <dbReference type="ARBA" id="ARBA00022723"/>
    </source>
</evidence>
<dbReference type="InterPro" id="IPR051165">
    <property type="entry name" value="Multifunctional_ANK_Repeat"/>
</dbReference>
<dbReference type="InterPro" id="IPR049763">
    <property type="entry name" value="ANKFY1_BACK"/>
</dbReference>
<dbReference type="RefSeq" id="XP_038074757.1">
    <property type="nucleotide sequence ID" value="XM_038218829.1"/>
</dbReference>
<dbReference type="Pfam" id="PF01363">
    <property type="entry name" value="FYVE"/>
    <property type="match status" value="1"/>
</dbReference>
<dbReference type="InterPro" id="IPR002110">
    <property type="entry name" value="Ankyrin_rpt"/>
</dbReference>
<dbReference type="EnsemblMetazoa" id="XM_038218828.1">
    <property type="protein sequence ID" value="XP_038074756.1"/>
    <property type="gene ID" value="LOC119742675"/>
</dbReference>
<accession>A0A914BFQ6</accession>
<dbReference type="InterPro" id="IPR036770">
    <property type="entry name" value="Ankyrin_rpt-contain_sf"/>
</dbReference>
<dbReference type="SMART" id="SM00225">
    <property type="entry name" value="BTB"/>
    <property type="match status" value="1"/>
</dbReference>
<feature type="repeat" description="ANK" evidence="6">
    <location>
        <begin position="865"/>
        <end position="897"/>
    </location>
</feature>
<keyword evidence="8" id="KW-0175">Coiled coil</keyword>
<dbReference type="CDD" id="cd18303">
    <property type="entry name" value="BTB_POZ_Rank-5"/>
    <property type="match status" value="1"/>
</dbReference>
<dbReference type="EnsemblMetazoa" id="XM_038218829.1">
    <property type="protein sequence ID" value="XP_038074757.1"/>
    <property type="gene ID" value="LOC119742675"/>
</dbReference>
<evidence type="ECO:0000259" key="9">
    <source>
        <dbReference type="PROSITE" id="PS50097"/>
    </source>
</evidence>
<dbReference type="PROSITE" id="PS50178">
    <property type="entry name" value="ZF_FYVE"/>
    <property type="match status" value="1"/>
</dbReference>
<sequence length="1164" mass="127311">MSDAEVEKLQRHLDLLRQEYVKLQNRLVEVEQKYNVATATAQGGRAGGADNEENFVSRLLGTIADLFDKELYSDLVVYLDGKEIKAHRFVLAARSTHWGVPNLSEVNTLDFTGIPYDIGMALLKWVYTDKLDMKPEDSYVLGLMKAASKFKLAVLRDRCEKALMSSVNVRNCIRYYQTAEEIGATSLKAHCSELISTHWNDFTSNDFVNMTAPLLYKMFKAKTPFPLHHAIRNRREDIVFLYLMEFDALLPDKLDEIDERGDLPLDLALSTQQEGIANELVKHKVDIDRADSMGRSLLHKAVKRGDKFSAFFLIQADAKVNAATLQDKETALHMAASYSPLASPPELVADMTEVATKLLQHGANPDQQDSRGNSALHRAVASRNQEIFDLLLSQKSLNLDLQNGDGDSSLWLALDPTLSSQGYGEDSFAAKLIRRGCSADSVNLHTGDSLLHRACRLGLPNEDAALFLATSGASTNLANFKGEAPLHSASMNGLALLVSLLLQKGANPNAQTKEDVLGKLEQLTTQEDGPSSLMHASKQTPLHMAIANQHSEVVSVFLEHRTNAMQSQDGVLIIPDFNMKDSNDQTVLGLALWTGLHNFAAQLLHGGANINCMTLDGLTLLHMAISKQDTQSALFLLEHQADINIRSRDGETPLQLAIKRHLPVVVDALCVRGANMNTPDESGNPPLWVALESGQEDVASTLVRHGCDTTAWGPGFEGCQQTLLHKAIDENNEAVACFLIRSMCDVNSPRRPGPHGEGGMEAKDGQGPLHRACEWGQELVVQCLVEQQADVNAKDAEGKTPLHIAISNQHPAIISLLMSHPLLDLTLRDRGGLTPFAAAMTFKNNKAAQAILDREPRAAEQLDNKGRNFLHIAIQKSDIESVLFLISVHANVNSSVQDSTKLTPLHLAVQAGSEIIVRNLLLAGAAVQDADARKQTALHHAAAVDQPSIISVLIENGILVDAVDDNSNNALHIAVQHGNLGSSRTLLTESQINAESYNAKGKTPMHILGDCGRDNAAAIFELFKECMPNYPVDKQDADGNTVLLLAYQKGNGALCRAIVRSGASLGILNKNGTSIFNAQVATKQLLFRLLDMLSSEPAWSESEICQECQVKFTIKTRKHHCRHCGRILCNKCSSKMVPIIKYDQTKPVRTCDVCFDVLSLGGQS</sequence>
<evidence type="ECO:0000313" key="11">
    <source>
        <dbReference type="EnsemblMetazoa" id="XP_038074756.1"/>
    </source>
</evidence>
<dbReference type="SUPFAM" id="SSF48403">
    <property type="entry name" value="Ankyrin repeat"/>
    <property type="match status" value="3"/>
</dbReference>
<keyword evidence="12" id="KW-1185">Reference proteome</keyword>
<feature type="repeat" description="ANK" evidence="6">
    <location>
        <begin position="481"/>
        <end position="513"/>
    </location>
</feature>